<keyword evidence="2" id="KW-0479">Metal-binding</keyword>
<dbReference type="SUPFAM" id="SSF53098">
    <property type="entry name" value="Ribonuclease H-like"/>
    <property type="match status" value="1"/>
</dbReference>
<organism evidence="6 7">
    <name type="scientific">Chironomus riparius</name>
    <dbReference type="NCBI Taxonomy" id="315576"/>
    <lineage>
        <taxon>Eukaryota</taxon>
        <taxon>Metazoa</taxon>
        <taxon>Ecdysozoa</taxon>
        <taxon>Arthropoda</taxon>
        <taxon>Hexapoda</taxon>
        <taxon>Insecta</taxon>
        <taxon>Pterygota</taxon>
        <taxon>Neoptera</taxon>
        <taxon>Endopterygota</taxon>
        <taxon>Diptera</taxon>
        <taxon>Nematocera</taxon>
        <taxon>Chironomoidea</taxon>
        <taxon>Chironomidae</taxon>
        <taxon>Chironominae</taxon>
        <taxon>Chironomus</taxon>
    </lineage>
</organism>
<dbReference type="PANTHER" id="PTHR46481">
    <property type="entry name" value="ZINC FINGER BED DOMAIN-CONTAINING PROTEIN 4"/>
    <property type="match status" value="1"/>
</dbReference>
<evidence type="ECO:0000256" key="2">
    <source>
        <dbReference type="ARBA" id="ARBA00022723"/>
    </source>
</evidence>
<proteinExistence type="predicted"/>
<dbReference type="EMBL" id="OU895879">
    <property type="protein sequence ID" value="CAG9808617.1"/>
    <property type="molecule type" value="Genomic_DNA"/>
</dbReference>
<gene>
    <name evidence="6" type="ORF">CHIRRI_LOCUS11455</name>
</gene>
<dbReference type="Proteomes" id="UP001153620">
    <property type="component" value="Chromosome 3"/>
</dbReference>
<name>A0A9N9S3K2_9DIPT</name>
<evidence type="ECO:0000256" key="5">
    <source>
        <dbReference type="ARBA" id="ARBA00023242"/>
    </source>
</evidence>
<dbReference type="GO" id="GO:0005634">
    <property type="term" value="C:nucleus"/>
    <property type="evidence" value="ECO:0007669"/>
    <property type="project" value="UniProtKB-SubCell"/>
</dbReference>
<evidence type="ECO:0000313" key="6">
    <source>
        <dbReference type="EMBL" id="CAG9808617.1"/>
    </source>
</evidence>
<keyword evidence="3" id="KW-0863">Zinc-finger</keyword>
<dbReference type="InterPro" id="IPR012337">
    <property type="entry name" value="RNaseH-like_sf"/>
</dbReference>
<keyword evidence="4" id="KW-0862">Zinc</keyword>
<accession>A0A9N9S3K2</accession>
<dbReference type="AlphaFoldDB" id="A0A9N9S3K2"/>
<protein>
    <submittedName>
        <fullName evidence="6">Uncharacterized protein</fullName>
    </submittedName>
</protein>
<comment type="subcellular location">
    <subcellularLocation>
        <location evidence="1">Nucleus</location>
    </subcellularLocation>
</comment>
<reference evidence="6" key="1">
    <citation type="submission" date="2022-01" db="EMBL/GenBank/DDBJ databases">
        <authorList>
            <person name="King R."/>
        </authorList>
    </citation>
    <scope>NUCLEOTIDE SEQUENCE</scope>
</reference>
<dbReference type="GO" id="GO:0008270">
    <property type="term" value="F:zinc ion binding"/>
    <property type="evidence" value="ECO:0007669"/>
    <property type="project" value="UniProtKB-KW"/>
</dbReference>
<dbReference type="PANTHER" id="PTHR46481:SF10">
    <property type="entry name" value="ZINC FINGER BED DOMAIN-CONTAINING PROTEIN 39"/>
    <property type="match status" value="1"/>
</dbReference>
<keyword evidence="5" id="KW-0539">Nucleus</keyword>
<keyword evidence="7" id="KW-1185">Reference proteome</keyword>
<evidence type="ECO:0000256" key="3">
    <source>
        <dbReference type="ARBA" id="ARBA00022771"/>
    </source>
</evidence>
<sequence>MENLFVVIAVRDLLVSANISVNPQSIQNFVEDSAKQVKVLLKDELKYKMIGLKLDIATRMGRSVLGVNAQFYSHEYEKITIRSLGMIELKNRHTASNISIILSELLRSFDIDQRSICSITCDNGANIIATAKILQAHQSSMLLGDQIEEMQLENQEEFDNDEEDELEFDNNGPSDMPMHIKKALNGITSIAVLVRCSIHTLQLSVHDSLKEIKQLFGTEL</sequence>
<dbReference type="InterPro" id="IPR052035">
    <property type="entry name" value="ZnF_BED_domain_contain"/>
</dbReference>
<evidence type="ECO:0000256" key="1">
    <source>
        <dbReference type="ARBA" id="ARBA00004123"/>
    </source>
</evidence>
<dbReference type="OrthoDB" id="7760458at2759"/>
<evidence type="ECO:0000256" key="4">
    <source>
        <dbReference type="ARBA" id="ARBA00022833"/>
    </source>
</evidence>
<reference evidence="6" key="2">
    <citation type="submission" date="2022-10" db="EMBL/GenBank/DDBJ databases">
        <authorList>
            <consortium name="ENA_rothamsted_submissions"/>
            <consortium name="culmorum"/>
            <person name="King R."/>
        </authorList>
    </citation>
    <scope>NUCLEOTIDE SEQUENCE</scope>
</reference>
<evidence type="ECO:0000313" key="7">
    <source>
        <dbReference type="Proteomes" id="UP001153620"/>
    </source>
</evidence>